<feature type="region of interest" description="Disordered" evidence="1">
    <location>
        <begin position="1"/>
        <end position="66"/>
    </location>
</feature>
<evidence type="ECO:0000256" key="1">
    <source>
        <dbReference type="SAM" id="MobiDB-lite"/>
    </source>
</evidence>
<dbReference type="GeneID" id="30074595"/>
<keyword evidence="3" id="KW-1185">Reference proteome</keyword>
<dbReference type="AlphaFoldDB" id="W7NHR8"/>
<accession>W7NHR8</accession>
<sequence>MAPLFGNDGSASQSDTVSGDSQVAISNHAPTTPPQMVVTEFRSPPRVQSHQPSTRFRNTQGHRRRHRRATETAALGGHFATPPRRVPIPQWRFQAHRPDDTAPDRILHQHRRNRTVGAHRRSQSFLRYLATIRELTQAMTDVQRQWGGPACDSLHISPISLSPLGQHRSQEPPPATMLGPSITGLRQDMINLSIHSHSPRPSSSLPTIQMVPPTSATLSPPPQLIMDPLWKVNSRITEDNTQLPAHLTLFDLQISGNSEVSRERHPVSCECDICQAESMS</sequence>
<protein>
    <submittedName>
        <fullName evidence="2">Uncharacterized protein</fullName>
    </submittedName>
</protein>
<proteinExistence type="predicted"/>
<evidence type="ECO:0000313" key="3">
    <source>
        <dbReference type="Proteomes" id="UP000009096"/>
    </source>
</evidence>
<organism evidence="2 3">
    <name type="scientific">Gibberella moniliformis (strain M3125 / FGSC 7600)</name>
    <name type="common">Maize ear and stalk rot fungus</name>
    <name type="synonym">Fusarium verticillioides</name>
    <dbReference type="NCBI Taxonomy" id="334819"/>
    <lineage>
        <taxon>Eukaryota</taxon>
        <taxon>Fungi</taxon>
        <taxon>Dikarya</taxon>
        <taxon>Ascomycota</taxon>
        <taxon>Pezizomycotina</taxon>
        <taxon>Sordariomycetes</taxon>
        <taxon>Hypocreomycetidae</taxon>
        <taxon>Hypocreales</taxon>
        <taxon>Nectriaceae</taxon>
        <taxon>Fusarium</taxon>
        <taxon>Fusarium fujikuroi species complex</taxon>
    </lineage>
</organism>
<feature type="compositionally biased region" description="Polar residues" evidence="1">
    <location>
        <begin position="46"/>
        <end position="59"/>
    </location>
</feature>
<dbReference type="Proteomes" id="UP000009096">
    <property type="component" value="Unassembled WGS sequence"/>
</dbReference>
<dbReference type="VEuPathDB" id="FungiDB:FVEG_17719"/>
<name>W7NHR8_GIBM7</name>
<dbReference type="KEGG" id="fvr:FVEG_17719"/>
<reference evidence="3" key="1">
    <citation type="journal article" date="2007" name="Science">
        <title>The Fusarium graminearum genome reveals a link between localized polymorphism and pathogen specialization.</title>
        <authorList>
            <person name="Cuomo C.A."/>
            <person name="Gueldener U."/>
            <person name="Xu J.-R."/>
            <person name="Trail F."/>
            <person name="Turgeon B.G."/>
            <person name="Di Pietro A."/>
            <person name="Walton J.D."/>
            <person name="Ma L.-J."/>
            <person name="Baker S.E."/>
            <person name="Rep M."/>
            <person name="Adam G."/>
            <person name="Antoniw J."/>
            <person name="Baldwin T."/>
            <person name="Calvo S.E."/>
            <person name="Chang Y.-L."/>
            <person name="DeCaprio D."/>
            <person name="Gale L.R."/>
            <person name="Gnerre S."/>
            <person name="Goswami R.S."/>
            <person name="Hammond-Kosack K."/>
            <person name="Harris L.J."/>
            <person name="Hilburn K."/>
            <person name="Kennell J.C."/>
            <person name="Kroken S."/>
            <person name="Magnuson J.K."/>
            <person name="Mannhaupt G."/>
            <person name="Mauceli E.W."/>
            <person name="Mewes H.-W."/>
            <person name="Mitterbauer R."/>
            <person name="Muehlbauer G."/>
            <person name="Muensterkoetter M."/>
            <person name="Nelson D."/>
            <person name="O'Donnell K."/>
            <person name="Ouellet T."/>
            <person name="Qi W."/>
            <person name="Quesneville H."/>
            <person name="Roncero M.I.G."/>
            <person name="Seong K.-Y."/>
            <person name="Tetko I.V."/>
            <person name="Urban M."/>
            <person name="Waalwijk C."/>
            <person name="Ward T.J."/>
            <person name="Yao J."/>
            <person name="Birren B.W."/>
            <person name="Kistler H.C."/>
        </authorList>
    </citation>
    <scope>NUCLEOTIDE SEQUENCE [LARGE SCALE GENOMIC DNA]</scope>
    <source>
        <strain evidence="3">M3125 / FGSC 7600</strain>
    </source>
</reference>
<dbReference type="EMBL" id="DS022267">
    <property type="protein sequence ID" value="EWG55967.1"/>
    <property type="molecule type" value="Genomic_DNA"/>
</dbReference>
<feature type="compositionally biased region" description="Polar residues" evidence="1">
    <location>
        <begin position="9"/>
        <end position="30"/>
    </location>
</feature>
<dbReference type="RefSeq" id="XP_018762158.1">
    <property type="nucleotide sequence ID" value="XM_018906949.1"/>
</dbReference>
<reference evidence="2 3" key="2">
    <citation type="journal article" date="2010" name="Nature">
        <title>Comparative genomics reveals mobile pathogenicity chromosomes in Fusarium.</title>
        <authorList>
            <person name="Ma L.J."/>
            <person name="van der Does H.C."/>
            <person name="Borkovich K.A."/>
            <person name="Coleman J.J."/>
            <person name="Daboussi M.J."/>
            <person name="Di Pietro A."/>
            <person name="Dufresne M."/>
            <person name="Freitag M."/>
            <person name="Grabherr M."/>
            <person name="Henrissat B."/>
            <person name="Houterman P.M."/>
            <person name="Kang S."/>
            <person name="Shim W.B."/>
            <person name="Woloshuk C."/>
            <person name="Xie X."/>
            <person name="Xu J.R."/>
            <person name="Antoniw J."/>
            <person name="Baker S.E."/>
            <person name="Bluhm B.H."/>
            <person name="Breakspear A."/>
            <person name="Brown D.W."/>
            <person name="Butchko R.A."/>
            <person name="Chapman S."/>
            <person name="Coulson R."/>
            <person name="Coutinho P.M."/>
            <person name="Danchin E.G."/>
            <person name="Diener A."/>
            <person name="Gale L.R."/>
            <person name="Gardiner D.M."/>
            <person name="Goff S."/>
            <person name="Hammond-Kosack K.E."/>
            <person name="Hilburn K."/>
            <person name="Hua-Van A."/>
            <person name="Jonkers W."/>
            <person name="Kazan K."/>
            <person name="Kodira C.D."/>
            <person name="Koehrsen M."/>
            <person name="Kumar L."/>
            <person name="Lee Y.H."/>
            <person name="Li L."/>
            <person name="Manners J.M."/>
            <person name="Miranda-Saavedra D."/>
            <person name="Mukherjee M."/>
            <person name="Park G."/>
            <person name="Park J."/>
            <person name="Park S.Y."/>
            <person name="Proctor R.H."/>
            <person name="Regev A."/>
            <person name="Ruiz-Roldan M.C."/>
            <person name="Sain D."/>
            <person name="Sakthikumar S."/>
            <person name="Sykes S."/>
            <person name="Schwartz D.C."/>
            <person name="Turgeon B.G."/>
            <person name="Wapinski I."/>
            <person name="Yoder O."/>
            <person name="Young S."/>
            <person name="Zeng Q."/>
            <person name="Zhou S."/>
            <person name="Galagan J."/>
            <person name="Cuomo C.A."/>
            <person name="Kistler H.C."/>
            <person name="Rep M."/>
        </authorList>
    </citation>
    <scope>NUCLEOTIDE SEQUENCE [LARGE SCALE GENOMIC DNA]</scope>
    <source>
        <strain evidence="3">M3125 / FGSC 7600</strain>
    </source>
</reference>
<evidence type="ECO:0000313" key="2">
    <source>
        <dbReference type="EMBL" id="EWG55967.1"/>
    </source>
</evidence>
<gene>
    <name evidence="2" type="ORF">FVEG_17719</name>
</gene>